<feature type="region of interest" description="Disordered" evidence="1">
    <location>
        <begin position="51"/>
        <end position="79"/>
    </location>
</feature>
<dbReference type="EMBL" id="HACG01015345">
    <property type="protein sequence ID" value="CEK62210.1"/>
    <property type="molecule type" value="Transcribed_RNA"/>
</dbReference>
<accession>A0A0B6Z3B9</accession>
<name>A0A0B6Z3B9_9EUPU</name>
<proteinExistence type="predicted"/>
<evidence type="ECO:0000313" key="2">
    <source>
        <dbReference type="EMBL" id="CEK62210.1"/>
    </source>
</evidence>
<feature type="compositionally biased region" description="Polar residues" evidence="1">
    <location>
        <begin position="65"/>
        <end position="79"/>
    </location>
</feature>
<gene>
    <name evidence="2" type="primary">ORF44512</name>
</gene>
<reference evidence="2" key="1">
    <citation type="submission" date="2014-12" db="EMBL/GenBank/DDBJ databases">
        <title>Insight into the proteome of Arion vulgaris.</title>
        <authorList>
            <person name="Aradska J."/>
            <person name="Bulat T."/>
            <person name="Smidak R."/>
            <person name="Sarate P."/>
            <person name="Gangsoo J."/>
            <person name="Sialana F."/>
            <person name="Bilban M."/>
            <person name="Lubec G."/>
        </authorList>
    </citation>
    <scope>NUCLEOTIDE SEQUENCE</scope>
    <source>
        <tissue evidence="2">Skin</tissue>
    </source>
</reference>
<dbReference type="AlphaFoldDB" id="A0A0B6Z3B9"/>
<sequence>PSVYREPNAGQLHELLTENRVYPRLESLYAQNYDHRGAVLDSSRDGVNRFATSSAYNSDGHYQYPENTSQPSLSTQDAV</sequence>
<protein>
    <submittedName>
        <fullName evidence="2">Uncharacterized protein</fullName>
    </submittedName>
</protein>
<evidence type="ECO:0000256" key="1">
    <source>
        <dbReference type="SAM" id="MobiDB-lite"/>
    </source>
</evidence>
<feature type="non-terminal residue" evidence="2">
    <location>
        <position position="1"/>
    </location>
</feature>
<organism evidence="2">
    <name type="scientific">Arion vulgaris</name>
    <dbReference type="NCBI Taxonomy" id="1028688"/>
    <lineage>
        <taxon>Eukaryota</taxon>
        <taxon>Metazoa</taxon>
        <taxon>Spiralia</taxon>
        <taxon>Lophotrochozoa</taxon>
        <taxon>Mollusca</taxon>
        <taxon>Gastropoda</taxon>
        <taxon>Heterobranchia</taxon>
        <taxon>Euthyneura</taxon>
        <taxon>Panpulmonata</taxon>
        <taxon>Eupulmonata</taxon>
        <taxon>Stylommatophora</taxon>
        <taxon>Helicina</taxon>
        <taxon>Arionoidea</taxon>
        <taxon>Arionidae</taxon>
        <taxon>Arion</taxon>
    </lineage>
</organism>
<feature type="non-terminal residue" evidence="2">
    <location>
        <position position="79"/>
    </location>
</feature>